<organism evidence="2 3">
    <name type="scientific">Rhizobium gallicum</name>
    <dbReference type="NCBI Taxonomy" id="56730"/>
    <lineage>
        <taxon>Bacteria</taxon>
        <taxon>Pseudomonadati</taxon>
        <taxon>Pseudomonadota</taxon>
        <taxon>Alphaproteobacteria</taxon>
        <taxon>Hyphomicrobiales</taxon>
        <taxon>Rhizobiaceae</taxon>
        <taxon>Rhizobium/Agrobacterium group</taxon>
        <taxon>Rhizobium</taxon>
    </lineage>
</organism>
<reference evidence="2 3" key="1">
    <citation type="submission" date="2016-09" db="EMBL/GenBank/DDBJ databases">
        <title>The complete genome sequences of Rhizobium gallicum, symbiovars gallicum and phaseoli, symbionts associated to common bean (Phaseolus vulgaris).</title>
        <authorList>
            <person name="Bustos P."/>
            <person name="Santamaria R.I."/>
            <person name="Perez-Carrascal O.M."/>
            <person name="Juarez S."/>
            <person name="Lozano L."/>
            <person name="Martinez-Flores I."/>
            <person name="Martinez-Romero E."/>
            <person name="Cevallos M."/>
            <person name="Romero D."/>
            <person name="Davila G."/>
            <person name="Gonzalez V."/>
        </authorList>
    </citation>
    <scope>NUCLEOTIDE SEQUENCE [LARGE SCALE GENOMIC DNA]</scope>
    <source>
        <strain evidence="2 3">IE4872</strain>
        <plasmid evidence="3">prgalie4872d</plasmid>
    </source>
</reference>
<dbReference type="Pfam" id="PF00884">
    <property type="entry name" value="Sulfatase"/>
    <property type="match status" value="1"/>
</dbReference>
<dbReference type="SUPFAM" id="SSF53649">
    <property type="entry name" value="Alkaline phosphatase-like"/>
    <property type="match status" value="1"/>
</dbReference>
<dbReference type="PANTHER" id="PTHR43751:SF2">
    <property type="entry name" value="SULFATASE N-TERMINAL DOMAIN-CONTAINING PROTEIN"/>
    <property type="match status" value="1"/>
</dbReference>
<dbReference type="InterPro" id="IPR000917">
    <property type="entry name" value="Sulfatase_N"/>
</dbReference>
<dbReference type="InterPro" id="IPR006311">
    <property type="entry name" value="TAT_signal"/>
</dbReference>
<gene>
    <name evidence="2" type="ORF">IE4872_PD02239</name>
</gene>
<accession>A0A1L5NXX1</accession>
<dbReference type="PANTHER" id="PTHR43751">
    <property type="entry name" value="SULFATASE"/>
    <property type="match status" value="1"/>
</dbReference>
<dbReference type="Proteomes" id="UP000184749">
    <property type="component" value="Plasmid pRgalIE4872d"/>
</dbReference>
<protein>
    <submittedName>
        <fullName evidence="2">Sulfatase protein</fullName>
    </submittedName>
</protein>
<dbReference type="Gene3D" id="3.30.1120.10">
    <property type="match status" value="1"/>
</dbReference>
<dbReference type="PROSITE" id="PS51318">
    <property type="entry name" value="TAT"/>
    <property type="match status" value="1"/>
</dbReference>
<evidence type="ECO:0000313" key="2">
    <source>
        <dbReference type="EMBL" id="APO72750.1"/>
    </source>
</evidence>
<dbReference type="RefSeq" id="WP_074072882.1">
    <property type="nucleotide sequence ID" value="NZ_CP017105.1"/>
</dbReference>
<feature type="domain" description="Sulfatase N-terminal" evidence="1">
    <location>
        <begin position="47"/>
        <end position="388"/>
    </location>
</feature>
<dbReference type="InterPro" id="IPR017850">
    <property type="entry name" value="Alkaline_phosphatase_core_sf"/>
</dbReference>
<name>A0A1L5NXX1_9HYPH</name>
<dbReference type="InterPro" id="IPR052701">
    <property type="entry name" value="GAG_Ulvan_Degrading_Sulfatases"/>
</dbReference>
<proteinExistence type="predicted"/>
<dbReference type="AlphaFoldDB" id="A0A1L5NXX1"/>
<sequence length="545" mass="60459">MNDKQGNPRPHPSRRDVLLAGGSLLTVTVLGSVTSGGAKAQAPSPKPNILVIFGDDIGWWNTSAYNRGQMGYQTPNIDRIADEGAIFTDLYAQQSCTAGRAAFITGQSCFRTGLLKVGLPGAKEGLSDKDPTLAELLKPQGYATGQFGKNHLGDRNEFLPTVHGFDEFFGNLYHLNAEEEPENPDYPKDPQFRAKFGPRGVLRCVATDTDDPTEDPRFGRVGKQKIEDTGPLDKRRMETVDEEFLGAAMNFIDKNQKAGKPFFCWFNATRMHIYTHLKAESQGKTGLGLVADGMTEFDGMVGQLLKQLDDLGIADNTIVLWTTDNGAELFSWPDGGSTPFHGEKNTNWEGGYRVPGVMRWPGVIKPGTEINEVVSHEDWVPTLVAAAGEPNVKEKLLAGYEAAGKTFKVHLDGYNQRELLAGTGPSSRKEYFYWTDDGNLAGLRYERWKIVFMEQRAEGLEVWQDPLITLRFPKLIDLRADPFEIAQHVAGDYARWRVEHAFALVPAQAFVARHLQTYVDFPPRQKPGSFALNEVLAKLQEGGRH</sequence>
<dbReference type="OrthoDB" id="9803751at2"/>
<dbReference type="Gene3D" id="3.40.720.10">
    <property type="entry name" value="Alkaline Phosphatase, subunit A"/>
    <property type="match status" value="1"/>
</dbReference>
<dbReference type="EMBL" id="CP017105">
    <property type="protein sequence ID" value="APO72750.1"/>
    <property type="molecule type" value="Genomic_DNA"/>
</dbReference>
<evidence type="ECO:0000259" key="1">
    <source>
        <dbReference type="Pfam" id="PF00884"/>
    </source>
</evidence>
<dbReference type="CDD" id="cd16142">
    <property type="entry name" value="ARS_like"/>
    <property type="match status" value="1"/>
</dbReference>
<geneLocation type="plasmid" evidence="3">
    <name>prgalie4872d</name>
</geneLocation>
<keyword evidence="2" id="KW-0614">Plasmid</keyword>
<evidence type="ECO:0000313" key="3">
    <source>
        <dbReference type="Proteomes" id="UP000184749"/>
    </source>
</evidence>